<name>A0ABP1DR27_9APHY</name>
<dbReference type="Proteomes" id="UP001497453">
    <property type="component" value="Chromosome 5"/>
</dbReference>
<evidence type="ECO:0000313" key="3">
    <source>
        <dbReference type="Proteomes" id="UP001497453"/>
    </source>
</evidence>
<keyword evidence="1" id="KW-0472">Membrane</keyword>
<protein>
    <submittedName>
        <fullName evidence="2">Uncharacterized protein</fullName>
    </submittedName>
</protein>
<keyword evidence="3" id="KW-1185">Reference proteome</keyword>
<evidence type="ECO:0000313" key="2">
    <source>
        <dbReference type="EMBL" id="CAL1709627.1"/>
    </source>
</evidence>
<gene>
    <name evidence="2" type="ORF">GFSPODELE1_LOCUS7431</name>
</gene>
<accession>A0ABP1DR27</accession>
<feature type="transmembrane region" description="Helical" evidence="1">
    <location>
        <begin position="198"/>
        <end position="216"/>
    </location>
</feature>
<evidence type="ECO:0000256" key="1">
    <source>
        <dbReference type="SAM" id="Phobius"/>
    </source>
</evidence>
<dbReference type="EMBL" id="OZ037948">
    <property type="protein sequence ID" value="CAL1709627.1"/>
    <property type="molecule type" value="Genomic_DNA"/>
</dbReference>
<keyword evidence="1" id="KW-1133">Transmembrane helix</keyword>
<keyword evidence="1" id="KW-0812">Transmembrane</keyword>
<sequence length="235" mass="25697">MADRQDPRSPYLLRRQKENTHAQDQASTLLIPAIASKAPRPPLVPILLPRRNVDTLPNNFLRKPSVTFLDARSTRLKSKRVIVGQSLIHATALSSENRYFSNQPRFIGKRPPAAVRVKNSPGTVVEARDNDCMANSLDTATSSPSLCTPCACPSLRVKPAESSFCVDHSQCCSAEVSVPVDFADDLEENIPLCQMVSALIYALLLAAWLLCNLMLWTSSLPGLGGHNSAYSLEGR</sequence>
<reference evidence="3" key="1">
    <citation type="submission" date="2024-04" db="EMBL/GenBank/DDBJ databases">
        <authorList>
            <person name="Shaw F."/>
            <person name="Minotto A."/>
        </authorList>
    </citation>
    <scope>NUCLEOTIDE SEQUENCE [LARGE SCALE GENOMIC DNA]</scope>
</reference>
<organism evidence="2 3">
    <name type="scientific">Somion occarium</name>
    <dbReference type="NCBI Taxonomy" id="3059160"/>
    <lineage>
        <taxon>Eukaryota</taxon>
        <taxon>Fungi</taxon>
        <taxon>Dikarya</taxon>
        <taxon>Basidiomycota</taxon>
        <taxon>Agaricomycotina</taxon>
        <taxon>Agaricomycetes</taxon>
        <taxon>Polyporales</taxon>
        <taxon>Cerrenaceae</taxon>
        <taxon>Somion</taxon>
    </lineage>
</organism>
<proteinExistence type="predicted"/>